<dbReference type="AlphaFoldDB" id="X1L4A8"/>
<gene>
    <name evidence="1" type="ORF">S06H3_01424</name>
</gene>
<evidence type="ECO:0000313" key="1">
    <source>
        <dbReference type="EMBL" id="GAH97274.1"/>
    </source>
</evidence>
<sequence>MNASNLEGSSAIFLAPVISIKVVHPPRNPSMILGNNWTKMNTAIKATKNTKHKLLLSLAYRVKATAIYTPIPLFIKINK</sequence>
<reference evidence="1" key="1">
    <citation type="journal article" date="2014" name="Front. Microbiol.">
        <title>High frequency of phylogenetically diverse reductive dehalogenase-homologous genes in deep subseafloor sedimentary metagenomes.</title>
        <authorList>
            <person name="Kawai M."/>
            <person name="Futagami T."/>
            <person name="Toyoda A."/>
            <person name="Takaki Y."/>
            <person name="Nishi S."/>
            <person name="Hori S."/>
            <person name="Arai W."/>
            <person name="Tsubouchi T."/>
            <person name="Morono Y."/>
            <person name="Uchiyama I."/>
            <person name="Ito T."/>
            <person name="Fujiyama A."/>
            <person name="Inagaki F."/>
            <person name="Takami H."/>
        </authorList>
    </citation>
    <scope>NUCLEOTIDE SEQUENCE</scope>
    <source>
        <strain evidence="1">Expedition CK06-06</strain>
    </source>
</reference>
<name>X1L4A8_9ZZZZ</name>
<organism evidence="1">
    <name type="scientific">marine sediment metagenome</name>
    <dbReference type="NCBI Taxonomy" id="412755"/>
    <lineage>
        <taxon>unclassified sequences</taxon>
        <taxon>metagenomes</taxon>
        <taxon>ecological metagenomes</taxon>
    </lineage>
</organism>
<dbReference type="EMBL" id="BARV01000355">
    <property type="protein sequence ID" value="GAH97274.1"/>
    <property type="molecule type" value="Genomic_DNA"/>
</dbReference>
<accession>X1L4A8</accession>
<comment type="caution">
    <text evidence="1">The sequence shown here is derived from an EMBL/GenBank/DDBJ whole genome shotgun (WGS) entry which is preliminary data.</text>
</comment>
<proteinExistence type="predicted"/>
<protein>
    <submittedName>
        <fullName evidence="1">Uncharacterized protein</fullName>
    </submittedName>
</protein>